<feature type="domain" description="Lysozyme inhibitor LprI-like N-terminal" evidence="2">
    <location>
        <begin position="31"/>
        <end position="123"/>
    </location>
</feature>
<dbReference type="Pfam" id="PF07007">
    <property type="entry name" value="LprI"/>
    <property type="match status" value="1"/>
</dbReference>
<accession>A0A9X1U8P1</accession>
<proteinExistence type="predicted"/>
<dbReference type="PANTHER" id="PTHR39176:SF1">
    <property type="entry name" value="PERIPLASMIC PROTEIN"/>
    <property type="match status" value="1"/>
</dbReference>
<evidence type="ECO:0000313" key="4">
    <source>
        <dbReference type="Proteomes" id="UP001139054"/>
    </source>
</evidence>
<sequence>MLWKSSLVLAAALYVAAFSASAQQNAEFDACVAQADGVSSKMLDCGKAEIDKWDVRLNAAYQTLMHRSADKTRAQLQQEQRTWLKHHLTETRRLAADPGNGSVAFLDSQSFELDDLVARTLQLEKRVSGTP</sequence>
<reference evidence="3" key="1">
    <citation type="submission" date="2022-01" db="EMBL/GenBank/DDBJ databases">
        <title>Genome sequnece data of strain Bradyrhizobium sp. nov.</title>
        <authorList>
            <person name="Zhang J."/>
        </authorList>
    </citation>
    <scope>NUCLEOTIDE SEQUENCE</scope>
    <source>
        <strain evidence="3">WYCCWR 13023</strain>
    </source>
</reference>
<organism evidence="3 4">
    <name type="scientific">Bradyrhizobium zhengyangense</name>
    <dbReference type="NCBI Taxonomy" id="2911009"/>
    <lineage>
        <taxon>Bacteria</taxon>
        <taxon>Pseudomonadati</taxon>
        <taxon>Pseudomonadota</taxon>
        <taxon>Alphaproteobacteria</taxon>
        <taxon>Hyphomicrobiales</taxon>
        <taxon>Nitrobacteraceae</taxon>
        <taxon>Bradyrhizobium</taxon>
    </lineage>
</organism>
<dbReference type="EMBL" id="JAKLTY010000003">
    <property type="protein sequence ID" value="MCG2626158.1"/>
    <property type="molecule type" value="Genomic_DNA"/>
</dbReference>
<comment type="caution">
    <text evidence="3">The sequence shown here is derived from an EMBL/GenBank/DDBJ whole genome shotgun (WGS) entry which is preliminary data.</text>
</comment>
<dbReference type="AlphaFoldDB" id="A0A9X1U8P1"/>
<evidence type="ECO:0000256" key="1">
    <source>
        <dbReference type="SAM" id="SignalP"/>
    </source>
</evidence>
<dbReference type="RefSeq" id="WP_237889983.1">
    <property type="nucleotide sequence ID" value="NZ_JAKLTY010000003.1"/>
</dbReference>
<name>A0A9X1U8P1_9BRAD</name>
<evidence type="ECO:0000313" key="3">
    <source>
        <dbReference type="EMBL" id="MCG2626158.1"/>
    </source>
</evidence>
<gene>
    <name evidence="3" type="ORF">L6654_05900</name>
</gene>
<dbReference type="Proteomes" id="UP001139054">
    <property type="component" value="Unassembled WGS sequence"/>
</dbReference>
<evidence type="ECO:0000259" key="2">
    <source>
        <dbReference type="Pfam" id="PF07007"/>
    </source>
</evidence>
<dbReference type="InterPro" id="IPR009739">
    <property type="entry name" value="LprI-like_N"/>
</dbReference>
<feature type="signal peptide" evidence="1">
    <location>
        <begin position="1"/>
        <end position="22"/>
    </location>
</feature>
<dbReference type="Gene3D" id="1.20.1270.180">
    <property type="match status" value="1"/>
</dbReference>
<keyword evidence="1" id="KW-0732">Signal</keyword>
<protein>
    <submittedName>
        <fullName evidence="3">Lysozyme inhibitor LprI family protein</fullName>
    </submittedName>
</protein>
<dbReference type="PANTHER" id="PTHR39176">
    <property type="entry name" value="PERIPLASMIC PROTEIN-RELATED"/>
    <property type="match status" value="1"/>
</dbReference>
<feature type="chain" id="PRO_5040738902" evidence="1">
    <location>
        <begin position="23"/>
        <end position="131"/>
    </location>
</feature>